<evidence type="ECO:0000256" key="1">
    <source>
        <dbReference type="SAM" id="SignalP"/>
    </source>
</evidence>
<comment type="caution">
    <text evidence="2">The sequence shown here is derived from an EMBL/GenBank/DDBJ whole genome shotgun (WGS) entry which is preliminary data.</text>
</comment>
<dbReference type="SUPFAM" id="SSF52266">
    <property type="entry name" value="SGNH hydrolase"/>
    <property type="match status" value="2"/>
</dbReference>
<protein>
    <submittedName>
        <fullName evidence="2">G-D-S-L family lipolytic protein</fullName>
    </submittedName>
</protein>
<evidence type="ECO:0000313" key="3">
    <source>
        <dbReference type="Proteomes" id="UP000602057"/>
    </source>
</evidence>
<evidence type="ECO:0000313" key="2">
    <source>
        <dbReference type="EMBL" id="MBD0833971.1"/>
    </source>
</evidence>
<dbReference type="AlphaFoldDB" id="A0A8J6UIA1"/>
<gene>
    <name evidence="2" type="ORF">ICJ84_00835</name>
</gene>
<accession>A0A8J6UIA1</accession>
<dbReference type="GO" id="GO:0016788">
    <property type="term" value="F:hydrolase activity, acting on ester bonds"/>
    <property type="evidence" value="ECO:0007669"/>
    <property type="project" value="UniProtKB-ARBA"/>
</dbReference>
<keyword evidence="1" id="KW-0732">Signal</keyword>
<feature type="signal peptide" evidence="1">
    <location>
        <begin position="1"/>
        <end position="17"/>
    </location>
</feature>
<dbReference type="RefSeq" id="WP_188214465.1">
    <property type="nucleotide sequence ID" value="NZ_BAABGH010000004.1"/>
</dbReference>
<name>A0A8J6UIA1_9FLAO</name>
<keyword evidence="3" id="KW-1185">Reference proteome</keyword>
<dbReference type="Gene3D" id="3.40.50.1110">
    <property type="entry name" value="SGNH hydrolase"/>
    <property type="match status" value="1"/>
</dbReference>
<sequence length="508" mass="53302">MKLKYIALLLFASGFTACNDIEDVSREEAETTFPEFTTGDVDFSNYIAVGGSFTAGYTDGALFKAGQENSFPNMLASIFTLAEGGDFKQPLMNDNIGGFLLNGVVAASPRLYFDIASSSPKVLNATPSTEITSPVNGPFNNYGIPGLKSFHLGFSGYGMLNPYFGRMTSSPQTATVLGEAVAQNPTFFTLSEIGGNDVLSYALAGGDGTDQTGNPNPATYQGNDITDPNVFAASFNAAVTALTTNGAKGVVTNVPYVKDLPHFTTVPYNPIPLDAATAAYLNSASAYGAYNAGITQAFAYLVANNLMSQADANTEISKRTITFEASESNAVVIMDESLTDLTSLNAALISIRQATADDLIVLTASNFIGTEAVAGNPQTVNGVAIPLADKWVLTPEEQTSIKTATDAYNATIASVVNNNDNLALVDLNTTLSQLATTGVIFDDFILKANLATGGAISLDGVHLTARGYAYLANKFLEAIDIAFGSNFTESGNVLKAGDYPTNYSPALQ</sequence>
<dbReference type="Proteomes" id="UP000602057">
    <property type="component" value="Unassembled WGS sequence"/>
</dbReference>
<reference evidence="2" key="2">
    <citation type="submission" date="2020-09" db="EMBL/GenBank/DDBJ databases">
        <authorList>
            <person name="Wu Z."/>
        </authorList>
    </citation>
    <scope>NUCLEOTIDE SEQUENCE</scope>
    <source>
        <strain evidence="2">SC17</strain>
    </source>
</reference>
<dbReference type="EMBL" id="JACVXC010000001">
    <property type="protein sequence ID" value="MBD0833971.1"/>
    <property type="molecule type" value="Genomic_DNA"/>
</dbReference>
<feature type="chain" id="PRO_5035177715" evidence="1">
    <location>
        <begin position="18"/>
        <end position="508"/>
    </location>
</feature>
<dbReference type="InterPro" id="IPR036514">
    <property type="entry name" value="SGNH_hydro_sf"/>
</dbReference>
<dbReference type="PROSITE" id="PS51257">
    <property type="entry name" value="PROKAR_LIPOPROTEIN"/>
    <property type="match status" value="1"/>
</dbReference>
<proteinExistence type="predicted"/>
<organism evidence="2 3">
    <name type="scientific">Aestuariibaculum suncheonense</name>
    <dbReference type="NCBI Taxonomy" id="1028745"/>
    <lineage>
        <taxon>Bacteria</taxon>
        <taxon>Pseudomonadati</taxon>
        <taxon>Bacteroidota</taxon>
        <taxon>Flavobacteriia</taxon>
        <taxon>Flavobacteriales</taxon>
        <taxon>Flavobacteriaceae</taxon>
    </lineage>
</organism>
<reference evidence="2" key="1">
    <citation type="journal article" date="2013" name="Int. J. Syst. Evol. Microbiol.">
        <title>Aestuariibaculum suncheonense gen. nov., sp. nov., a marine bacterium of the family Flavobacteriaceae isolated from a tidal flat and emended descriptions of the genera Gaetbulibacter and Tamlana.</title>
        <authorList>
            <person name="Jeong S.H."/>
            <person name="Park M.S."/>
            <person name="Jin H.M."/>
            <person name="Lee K."/>
            <person name="Park W."/>
            <person name="Jeon C.O."/>
        </authorList>
    </citation>
    <scope>NUCLEOTIDE SEQUENCE</scope>
    <source>
        <strain evidence="2">SC17</strain>
    </source>
</reference>